<dbReference type="InterPro" id="IPR009057">
    <property type="entry name" value="Homeodomain-like_sf"/>
</dbReference>
<gene>
    <name evidence="9" type="ORF">FCM35_KLT06252</name>
</gene>
<feature type="domain" description="Myb-like" evidence="7">
    <location>
        <begin position="9"/>
        <end position="61"/>
    </location>
</feature>
<reference evidence="9" key="1">
    <citation type="submission" date="2020-01" db="EMBL/GenBank/DDBJ databases">
        <title>Genome sequence of Kobresia littledalei, the first chromosome-level genome in the family Cyperaceae.</title>
        <authorList>
            <person name="Qu G."/>
        </authorList>
    </citation>
    <scope>NUCLEOTIDE SEQUENCE</scope>
    <source>
        <strain evidence="9">C.B.Clarke</strain>
        <tissue evidence="9">Leaf</tissue>
    </source>
</reference>
<evidence type="ECO:0000256" key="3">
    <source>
        <dbReference type="ARBA" id="ARBA00023015"/>
    </source>
</evidence>
<dbReference type="Proteomes" id="UP000623129">
    <property type="component" value="Unassembled WGS sequence"/>
</dbReference>
<dbReference type="Pfam" id="PF00249">
    <property type="entry name" value="Myb_DNA-binding"/>
    <property type="match status" value="2"/>
</dbReference>
<dbReference type="PROSITE" id="PS50090">
    <property type="entry name" value="MYB_LIKE"/>
    <property type="match status" value="2"/>
</dbReference>
<dbReference type="AlphaFoldDB" id="A0A833VN40"/>
<dbReference type="SMART" id="SM00717">
    <property type="entry name" value="SANT"/>
    <property type="match status" value="2"/>
</dbReference>
<dbReference type="InterPro" id="IPR017930">
    <property type="entry name" value="Myb_dom"/>
</dbReference>
<evidence type="ECO:0000313" key="9">
    <source>
        <dbReference type="EMBL" id="KAF3329174.1"/>
    </source>
</evidence>
<keyword evidence="4" id="KW-0238">DNA-binding</keyword>
<dbReference type="CDD" id="cd00167">
    <property type="entry name" value="SANT"/>
    <property type="match status" value="2"/>
</dbReference>
<evidence type="ECO:0000313" key="10">
    <source>
        <dbReference type="Proteomes" id="UP000623129"/>
    </source>
</evidence>
<keyword evidence="3" id="KW-0805">Transcription regulation</keyword>
<sequence>MGRSSCCDNAGLKKGPWTPEEDKKLLAYIKEHDHGSWHSLPAKAGLRRCGKSCRLRWINYLRPDIKRGKFSSDEEHTIIQLHALLGNRWSAIAGHLPGRTDNEIKNYWNTHVKKKLAKAGVDPITHKPVNLAFSLSGTHHIKSNTNLDHMAQWESARMEAEARLGRESKLSTFSASALPQVLMPCLDAVSDSMFSGYTTGFVEVSDSTEIASELFGDPVETLMSSASRVPVVPDFDDLREEGSIGRSTESESCVGAGEHMDEYSNCWDQVLDQTQAHLSWN</sequence>
<feature type="domain" description="Myb-like" evidence="7">
    <location>
        <begin position="62"/>
        <end position="112"/>
    </location>
</feature>
<evidence type="ECO:0000256" key="1">
    <source>
        <dbReference type="ARBA" id="ARBA00004123"/>
    </source>
</evidence>
<evidence type="ECO:0000256" key="5">
    <source>
        <dbReference type="ARBA" id="ARBA00023163"/>
    </source>
</evidence>
<dbReference type="FunFam" id="1.10.10.60:FF:000394">
    <property type="entry name" value="MYB transcription factor"/>
    <property type="match status" value="1"/>
</dbReference>
<comment type="subcellular location">
    <subcellularLocation>
        <location evidence="1">Nucleus</location>
    </subcellularLocation>
</comment>
<organism evidence="9 10">
    <name type="scientific">Carex littledalei</name>
    <dbReference type="NCBI Taxonomy" id="544730"/>
    <lineage>
        <taxon>Eukaryota</taxon>
        <taxon>Viridiplantae</taxon>
        <taxon>Streptophyta</taxon>
        <taxon>Embryophyta</taxon>
        <taxon>Tracheophyta</taxon>
        <taxon>Spermatophyta</taxon>
        <taxon>Magnoliopsida</taxon>
        <taxon>Liliopsida</taxon>
        <taxon>Poales</taxon>
        <taxon>Cyperaceae</taxon>
        <taxon>Cyperoideae</taxon>
        <taxon>Cariceae</taxon>
        <taxon>Carex</taxon>
        <taxon>Carex subgen. Euthyceras</taxon>
    </lineage>
</organism>
<dbReference type="InterPro" id="IPR015495">
    <property type="entry name" value="Myb_TF_plants"/>
</dbReference>
<evidence type="ECO:0000256" key="4">
    <source>
        <dbReference type="ARBA" id="ARBA00023125"/>
    </source>
</evidence>
<dbReference type="InterPro" id="IPR001005">
    <property type="entry name" value="SANT/Myb"/>
</dbReference>
<evidence type="ECO:0000256" key="2">
    <source>
        <dbReference type="ARBA" id="ARBA00022737"/>
    </source>
</evidence>
<keyword evidence="2" id="KW-0677">Repeat</keyword>
<feature type="domain" description="HTH myb-type" evidence="8">
    <location>
        <begin position="62"/>
        <end position="116"/>
    </location>
</feature>
<dbReference type="EMBL" id="SWLB01000015">
    <property type="protein sequence ID" value="KAF3329174.1"/>
    <property type="molecule type" value="Genomic_DNA"/>
</dbReference>
<keyword evidence="10" id="KW-1185">Reference proteome</keyword>
<name>A0A833VN40_9POAL</name>
<dbReference type="GO" id="GO:0000976">
    <property type="term" value="F:transcription cis-regulatory region binding"/>
    <property type="evidence" value="ECO:0007669"/>
    <property type="project" value="UniProtKB-ARBA"/>
</dbReference>
<evidence type="ECO:0000259" key="8">
    <source>
        <dbReference type="PROSITE" id="PS51294"/>
    </source>
</evidence>
<comment type="caution">
    <text evidence="9">The sequence shown here is derived from an EMBL/GenBank/DDBJ whole genome shotgun (WGS) entry which is preliminary data.</text>
</comment>
<evidence type="ECO:0000259" key="7">
    <source>
        <dbReference type="PROSITE" id="PS50090"/>
    </source>
</evidence>
<dbReference type="PANTHER" id="PTHR10641:SF1305">
    <property type="entry name" value="MYB TRANSCRIPTION FACTOR"/>
    <property type="match status" value="1"/>
</dbReference>
<keyword evidence="6" id="KW-0539">Nucleus</keyword>
<accession>A0A833VN40</accession>
<dbReference type="SUPFAM" id="SSF46689">
    <property type="entry name" value="Homeodomain-like"/>
    <property type="match status" value="1"/>
</dbReference>
<feature type="domain" description="HTH myb-type" evidence="8">
    <location>
        <begin position="9"/>
        <end position="61"/>
    </location>
</feature>
<dbReference type="OrthoDB" id="2143914at2759"/>
<dbReference type="PROSITE" id="PS51294">
    <property type="entry name" value="HTH_MYB"/>
    <property type="match status" value="2"/>
</dbReference>
<dbReference type="FunFam" id="1.10.10.60:FF:000015">
    <property type="entry name" value="Transcription factor RAX3"/>
    <property type="match status" value="1"/>
</dbReference>
<evidence type="ECO:0000256" key="6">
    <source>
        <dbReference type="ARBA" id="ARBA00023242"/>
    </source>
</evidence>
<protein>
    <submittedName>
        <fullName evidence="9">Transcription factor MYB34-like protein</fullName>
    </submittedName>
</protein>
<dbReference type="Gene3D" id="1.10.10.60">
    <property type="entry name" value="Homeodomain-like"/>
    <property type="match status" value="2"/>
</dbReference>
<keyword evidence="5" id="KW-0804">Transcription</keyword>
<proteinExistence type="predicted"/>
<dbReference type="PANTHER" id="PTHR10641">
    <property type="entry name" value="MYB FAMILY TRANSCRIPTION FACTOR"/>
    <property type="match status" value="1"/>
</dbReference>
<dbReference type="GO" id="GO:0005634">
    <property type="term" value="C:nucleus"/>
    <property type="evidence" value="ECO:0007669"/>
    <property type="project" value="UniProtKB-SubCell"/>
</dbReference>